<feature type="region of interest" description="Disordered" evidence="5">
    <location>
        <begin position="1"/>
        <end position="78"/>
    </location>
</feature>
<dbReference type="InParanoid" id="A0A1U7ZCF2"/>
<protein>
    <recommendedName>
        <fullName evidence="4">FRIGIDA-like protein</fullName>
    </recommendedName>
</protein>
<dbReference type="STRING" id="4432.A0A1U7ZCF2"/>
<sequence>MTKNNSTPSSVPVVKQEIDPAPTQIQSLKQEKEDEPMGTSSPLETQQAGPLALVPAPTRMPTPAAAAATNNEKQENPSFLESINELRVLSSTLTTFKRRWDDLQKHLDSIQTAIDARFKQLGIDNTPQLHQQQPQQVVAPATDARASESLAPDSANSPVGDKTQDSSPSDGTSKNSGSELESLCSTGNRGLRKYIASHLADIAKLREEAPAALKRAANPAKLVLDCIGRFYLQGSKAYTKDSPMVPARQASVFLLEFFLVAGCSENEIEESVKNEAETAAIAWRKRLVNEGGVANANSIDARGLLLFIGSFGVPSVFGNDDLSDLIRLSNPKEIAGALRRSHFLLERVPDIIKTMVKNKMYVEAVEVTWVFAVEEKFPPQTMLTSFLRDSKESWKKTRREAQGSPLQLKEANEKQLAFLKSITKLMEDHQIDPMKFLPGWNINNKIAKLEKENASFDKKIKERAISKRKADEVEPAKKLKTHDVKRPRPTSTLSLQAHLMTMQSQEHGTVGLAHDKVLFDGLTGRNVFSSGFPSMLGGNSGVPVMINDGSPGVSGVVTAHMMGNIAGRGNGLATGTGAGSSLPSSVPFAGVGGSGQTSDRVEQMMSSGFRPYGWYGDGTFNGNSVAQSFTGLPASRERSLLGPYVEPGFLGLQKATTQPLGNQKSGSDIYQFADAVLERESYHIGGPRSNNTMPPADPGRLFLKNNWRMTPEC</sequence>
<keyword evidence="3 4" id="KW-0287">Flowering</keyword>
<dbReference type="GO" id="GO:0030154">
    <property type="term" value="P:cell differentiation"/>
    <property type="evidence" value="ECO:0007669"/>
    <property type="project" value="UniProtKB-KW"/>
</dbReference>
<feature type="region of interest" description="Disordered" evidence="5">
    <location>
        <begin position="467"/>
        <end position="488"/>
    </location>
</feature>
<dbReference type="OrthoDB" id="776053at2759"/>
<reference evidence="7" key="1">
    <citation type="submission" date="2025-08" db="UniProtKB">
        <authorList>
            <consortium name="RefSeq"/>
        </authorList>
    </citation>
    <scope>IDENTIFICATION</scope>
</reference>
<feature type="compositionally biased region" description="Basic and acidic residues" evidence="5">
    <location>
        <begin position="467"/>
        <end position="486"/>
    </location>
</feature>
<evidence type="ECO:0000313" key="6">
    <source>
        <dbReference type="Proteomes" id="UP000189703"/>
    </source>
</evidence>
<dbReference type="eggNOG" id="ENOG502QUHP">
    <property type="taxonomic scope" value="Eukaryota"/>
</dbReference>
<dbReference type="GO" id="GO:0009908">
    <property type="term" value="P:flower development"/>
    <property type="evidence" value="ECO:0007669"/>
    <property type="project" value="UniProtKB-KW"/>
</dbReference>
<dbReference type="PANTHER" id="PTHR31791">
    <property type="entry name" value="FRIGIDA-LIKE PROTEIN 3-RELATED"/>
    <property type="match status" value="1"/>
</dbReference>
<evidence type="ECO:0000256" key="1">
    <source>
        <dbReference type="ARBA" id="ARBA00008956"/>
    </source>
</evidence>
<keyword evidence="2 4" id="KW-0221">Differentiation</keyword>
<gene>
    <name evidence="7" type="primary">LOC104592666</name>
</gene>
<evidence type="ECO:0000256" key="2">
    <source>
        <dbReference type="ARBA" id="ARBA00022782"/>
    </source>
</evidence>
<accession>A0A1U7ZCF2</accession>
<evidence type="ECO:0000256" key="3">
    <source>
        <dbReference type="ARBA" id="ARBA00023089"/>
    </source>
</evidence>
<feature type="compositionally biased region" description="Low complexity" evidence="5">
    <location>
        <begin position="55"/>
        <end position="69"/>
    </location>
</feature>
<keyword evidence="4" id="KW-0217">Developmental protein</keyword>
<name>A0A1U7ZCF2_NELNU</name>
<keyword evidence="6" id="KW-1185">Reference proteome</keyword>
<dbReference type="RefSeq" id="XP_010250405.1">
    <property type="nucleotide sequence ID" value="XM_010252103.2"/>
</dbReference>
<organism evidence="6 7">
    <name type="scientific">Nelumbo nucifera</name>
    <name type="common">Sacred lotus</name>
    <dbReference type="NCBI Taxonomy" id="4432"/>
    <lineage>
        <taxon>Eukaryota</taxon>
        <taxon>Viridiplantae</taxon>
        <taxon>Streptophyta</taxon>
        <taxon>Embryophyta</taxon>
        <taxon>Tracheophyta</taxon>
        <taxon>Spermatophyta</taxon>
        <taxon>Magnoliopsida</taxon>
        <taxon>Proteales</taxon>
        <taxon>Nelumbonaceae</taxon>
        <taxon>Nelumbo</taxon>
    </lineage>
</organism>
<dbReference type="PANTHER" id="PTHR31791:SF49">
    <property type="entry name" value="INACTIVE PROTEIN FRIGIDA"/>
    <property type="match status" value="1"/>
</dbReference>
<dbReference type="InterPro" id="IPR012474">
    <property type="entry name" value="Frigida"/>
</dbReference>
<proteinExistence type="inferred from homology"/>
<evidence type="ECO:0000256" key="4">
    <source>
        <dbReference type="RuleBase" id="RU364012"/>
    </source>
</evidence>
<feature type="compositionally biased region" description="Polar residues" evidence="5">
    <location>
        <begin position="1"/>
        <end position="10"/>
    </location>
</feature>
<dbReference type="GeneID" id="104592666"/>
<feature type="region of interest" description="Disordered" evidence="5">
    <location>
        <begin position="129"/>
        <end position="184"/>
    </location>
</feature>
<dbReference type="KEGG" id="nnu:104592666"/>
<dbReference type="AlphaFoldDB" id="A0A1U7ZCF2"/>
<evidence type="ECO:0000313" key="7">
    <source>
        <dbReference type="RefSeq" id="XP_010250405.1"/>
    </source>
</evidence>
<evidence type="ECO:0000256" key="5">
    <source>
        <dbReference type="SAM" id="MobiDB-lite"/>
    </source>
</evidence>
<comment type="similarity">
    <text evidence="1 4">Belongs to the Frigida family.</text>
</comment>
<dbReference type="Proteomes" id="UP000189703">
    <property type="component" value="Unplaced"/>
</dbReference>
<dbReference type="OMA" id="ERESYHI"/>
<dbReference type="Pfam" id="PF07899">
    <property type="entry name" value="Frigida"/>
    <property type="match status" value="1"/>
</dbReference>
<feature type="compositionally biased region" description="Low complexity" evidence="5">
    <location>
        <begin position="131"/>
        <end position="141"/>
    </location>
</feature>
<feature type="compositionally biased region" description="Polar residues" evidence="5">
    <location>
        <begin position="38"/>
        <end position="48"/>
    </location>
</feature>
<feature type="compositionally biased region" description="Polar residues" evidence="5">
    <location>
        <begin position="165"/>
        <end position="184"/>
    </location>
</feature>